<dbReference type="PANTHER" id="PTHR47683">
    <property type="entry name" value="PSEUDOURIDINE SYNTHASE FAMILY PROTEIN-RELATED"/>
    <property type="match status" value="1"/>
</dbReference>
<keyword evidence="11" id="KW-0694">RNA-binding</keyword>
<evidence type="ECO:0000256" key="11">
    <source>
        <dbReference type="PROSITE-ProRule" id="PRU00182"/>
    </source>
</evidence>
<evidence type="ECO:0000256" key="3">
    <source>
        <dbReference type="ARBA" id="ARBA00036535"/>
    </source>
</evidence>
<evidence type="ECO:0000256" key="4">
    <source>
        <dbReference type="ARBA" id="ARBA00038922"/>
    </source>
</evidence>
<dbReference type="InterPro" id="IPR020103">
    <property type="entry name" value="PsdUridine_synth_cat_dom_sf"/>
</dbReference>
<evidence type="ECO:0000256" key="8">
    <source>
        <dbReference type="ARBA" id="ARBA00042843"/>
    </source>
</evidence>
<dbReference type="Proteomes" id="UP000659697">
    <property type="component" value="Unassembled WGS sequence"/>
</dbReference>
<proteinExistence type="predicted"/>
<comment type="catalytic activity">
    <reaction evidence="2">
        <text>uridine(35) in tRNA(Tyr) = pseudouridine(35) in tRNA(Tyr)</text>
        <dbReference type="Rhea" id="RHEA:60556"/>
        <dbReference type="Rhea" id="RHEA-COMP:15607"/>
        <dbReference type="Rhea" id="RHEA-COMP:15608"/>
        <dbReference type="ChEBI" id="CHEBI:65314"/>
        <dbReference type="ChEBI" id="CHEBI:65315"/>
    </reaction>
</comment>
<evidence type="ECO:0000256" key="10">
    <source>
        <dbReference type="ARBA" id="ARBA00043147"/>
    </source>
</evidence>
<dbReference type="Gene3D" id="3.30.70.580">
    <property type="entry name" value="Pseudouridine synthase I, catalytic domain, N-terminal subdomain"/>
    <property type="match status" value="1"/>
</dbReference>
<dbReference type="RefSeq" id="WP_189432181.1">
    <property type="nucleotide sequence ID" value="NZ_BNAO01000003.1"/>
</dbReference>
<gene>
    <name evidence="13" type="ORF">GCM10010919_16570</name>
</gene>
<dbReference type="Gene3D" id="3.30.70.1560">
    <property type="entry name" value="Alpha-L RNA-binding motif"/>
    <property type="match status" value="1"/>
</dbReference>
<name>A0ABQ3KXA1_9ALTE</name>
<dbReference type="SUPFAM" id="SSF55120">
    <property type="entry name" value="Pseudouridine synthase"/>
    <property type="match status" value="1"/>
</dbReference>
<sequence length="248" mass="27398">MTDIINNEPLRLAKLIAQSGLCSRKEASRLISKGQVRVNGDIAGHLHAITDTDQIEVAGVPLAAPAPLQYWLYHKPVGIDCNNRAEDPASIAQLLRTLPVRLFAVGRLDKDSRGMLLLTNDGAFAQRLLHPNYAHQKSYLVTVDRAAPPSIVNAFSQGIRWQVGPHSYQAKPCQVQWLNERQLEIILTEGQHRQIRYMCRALGFKVVDLCRTAIGALSLGTLAAGDCRQLNAEELTQLQMLQAPKPKA</sequence>
<dbReference type="Pfam" id="PF00849">
    <property type="entry name" value="PseudoU_synth_2"/>
    <property type="match status" value="1"/>
</dbReference>
<dbReference type="SMART" id="SM00363">
    <property type="entry name" value="S4"/>
    <property type="match status" value="1"/>
</dbReference>
<evidence type="ECO:0000313" key="14">
    <source>
        <dbReference type="Proteomes" id="UP000659697"/>
    </source>
</evidence>
<comment type="caution">
    <text evidence="13">The sequence shown here is derived from an EMBL/GenBank/DDBJ whole genome shotgun (WGS) entry which is preliminary data.</text>
</comment>
<dbReference type="EC" id="5.4.99.21" evidence="4"/>
<dbReference type="SUPFAM" id="SSF55174">
    <property type="entry name" value="Alpha-L RNA-binding motif"/>
    <property type="match status" value="1"/>
</dbReference>
<dbReference type="EMBL" id="BNAO01000003">
    <property type="protein sequence ID" value="GHG67681.1"/>
    <property type="molecule type" value="Genomic_DNA"/>
</dbReference>
<keyword evidence="1" id="KW-0413">Isomerase</keyword>
<keyword evidence="14" id="KW-1185">Reference proteome</keyword>
<organism evidence="13 14">
    <name type="scientific">Alishewanella longhuensis</name>
    <dbReference type="NCBI Taxonomy" id="1091037"/>
    <lineage>
        <taxon>Bacteria</taxon>
        <taxon>Pseudomonadati</taxon>
        <taxon>Pseudomonadota</taxon>
        <taxon>Gammaproteobacteria</taxon>
        <taxon>Alteromonadales</taxon>
        <taxon>Alteromonadaceae</taxon>
        <taxon>Alishewanella</taxon>
    </lineage>
</organism>
<dbReference type="InterPro" id="IPR042092">
    <property type="entry name" value="PsdUridine_s_RsuA/RluB/E/F_cat"/>
</dbReference>
<evidence type="ECO:0000256" key="9">
    <source>
        <dbReference type="ARBA" id="ARBA00042890"/>
    </source>
</evidence>
<dbReference type="CDD" id="cd00165">
    <property type="entry name" value="S4"/>
    <property type="match status" value="1"/>
</dbReference>
<dbReference type="PROSITE" id="PS50889">
    <property type="entry name" value="S4"/>
    <property type="match status" value="1"/>
</dbReference>
<comment type="catalytic activity">
    <reaction evidence="3">
        <text>uridine(2604) in 23S rRNA = pseudouridine(2604) in 23S rRNA</text>
        <dbReference type="Rhea" id="RHEA:38875"/>
        <dbReference type="Rhea" id="RHEA-COMP:10093"/>
        <dbReference type="Rhea" id="RHEA-COMP:10094"/>
        <dbReference type="ChEBI" id="CHEBI:65314"/>
        <dbReference type="ChEBI" id="CHEBI:65315"/>
        <dbReference type="EC" id="5.4.99.21"/>
    </reaction>
</comment>
<evidence type="ECO:0000256" key="1">
    <source>
        <dbReference type="ARBA" id="ARBA00023235"/>
    </source>
</evidence>
<dbReference type="Gene3D" id="3.10.290.10">
    <property type="entry name" value="RNA-binding S4 domain"/>
    <property type="match status" value="1"/>
</dbReference>
<dbReference type="InterPro" id="IPR000748">
    <property type="entry name" value="PsdUridine_synth_RsuA/RluB/E/F"/>
</dbReference>
<dbReference type="InterPro" id="IPR020094">
    <property type="entry name" value="TruA/RsuA/RluB/E/F_N"/>
</dbReference>
<evidence type="ECO:0000256" key="5">
    <source>
        <dbReference type="ARBA" id="ARBA00039989"/>
    </source>
</evidence>
<evidence type="ECO:0000313" key="13">
    <source>
        <dbReference type="EMBL" id="GHG67681.1"/>
    </source>
</evidence>
<dbReference type="InterPro" id="IPR002942">
    <property type="entry name" value="S4_RNA-bd"/>
</dbReference>
<dbReference type="InterPro" id="IPR036986">
    <property type="entry name" value="S4_RNA-bd_sf"/>
</dbReference>
<dbReference type="InterPro" id="IPR050343">
    <property type="entry name" value="RsuA_PseudoU_synthase"/>
</dbReference>
<evidence type="ECO:0000256" key="7">
    <source>
        <dbReference type="ARBA" id="ARBA00041697"/>
    </source>
</evidence>
<protein>
    <recommendedName>
        <fullName evidence="5">Dual-specificity RNA pseudouridine synthase RluF</fullName>
        <ecNumber evidence="4">5.4.99.21</ecNumber>
    </recommendedName>
    <alternativeName>
        <fullName evidence="7">23S rRNA pseudouridine(2604) synthase</fullName>
    </alternativeName>
    <alternativeName>
        <fullName evidence="9">Ribosomal large subunit pseudouridine synthase F</fullName>
    </alternativeName>
    <alternativeName>
        <fullName evidence="8">rRNA pseudouridylate synthase F</fullName>
    </alternativeName>
    <alternativeName>
        <fullName evidence="10">rRNA-uridine isomerase F</fullName>
    </alternativeName>
    <alternativeName>
        <fullName evidence="6">tRNA(Tyr) pseudouridine(35) synthase</fullName>
    </alternativeName>
</protein>
<dbReference type="PANTHER" id="PTHR47683:SF2">
    <property type="entry name" value="RNA-BINDING S4 DOMAIN-CONTAINING PROTEIN"/>
    <property type="match status" value="1"/>
</dbReference>
<accession>A0ABQ3KXA1</accession>
<evidence type="ECO:0000256" key="6">
    <source>
        <dbReference type="ARBA" id="ARBA00041420"/>
    </source>
</evidence>
<reference evidence="14" key="1">
    <citation type="journal article" date="2019" name="Int. J. Syst. Evol. Microbiol.">
        <title>The Global Catalogue of Microorganisms (GCM) 10K type strain sequencing project: providing services to taxonomists for standard genome sequencing and annotation.</title>
        <authorList>
            <consortium name="The Broad Institute Genomics Platform"/>
            <consortium name="The Broad Institute Genome Sequencing Center for Infectious Disease"/>
            <person name="Wu L."/>
            <person name="Ma J."/>
        </authorList>
    </citation>
    <scope>NUCLEOTIDE SEQUENCE [LARGE SCALE GENOMIC DNA]</scope>
    <source>
        <strain evidence="14">CGMCC 1.7003</strain>
    </source>
</reference>
<evidence type="ECO:0000256" key="2">
    <source>
        <dbReference type="ARBA" id="ARBA00036390"/>
    </source>
</evidence>
<dbReference type="NCBIfam" id="TIGR00093">
    <property type="entry name" value="pseudouridine synthase"/>
    <property type="match status" value="1"/>
</dbReference>
<feature type="domain" description="RNA-binding S4" evidence="12">
    <location>
        <begin position="10"/>
        <end position="69"/>
    </location>
</feature>
<dbReference type="InterPro" id="IPR006145">
    <property type="entry name" value="PsdUridine_synth_RsuA/RluA"/>
</dbReference>
<evidence type="ECO:0000259" key="12">
    <source>
        <dbReference type="SMART" id="SM00363"/>
    </source>
</evidence>
<dbReference type="Pfam" id="PF01479">
    <property type="entry name" value="S4"/>
    <property type="match status" value="1"/>
</dbReference>